<gene>
    <name evidence="2" type="ORF">AA23TX_05877</name>
</gene>
<evidence type="ECO:0000313" key="2">
    <source>
        <dbReference type="EMBL" id="VVJ20856.1"/>
    </source>
</evidence>
<keyword evidence="3" id="KW-1185">Reference proteome</keyword>
<evidence type="ECO:0000256" key="1">
    <source>
        <dbReference type="SAM" id="MobiDB-lite"/>
    </source>
</evidence>
<dbReference type="Proteomes" id="UP000399805">
    <property type="component" value="Unassembled WGS sequence"/>
</dbReference>
<reference evidence="2 3" key="1">
    <citation type="submission" date="2019-09" db="EMBL/GenBank/DDBJ databases">
        <authorList>
            <person name="Leyn A S."/>
        </authorList>
    </citation>
    <scope>NUCLEOTIDE SEQUENCE [LARGE SCALE GENOMIC DNA]</scope>
    <source>
        <strain evidence="2">AA231_1</strain>
    </source>
</reference>
<dbReference type="RefSeq" id="WP_155545896.1">
    <property type="nucleotide sequence ID" value="NZ_CABVGP010000002.1"/>
</dbReference>
<sequence length="64" mass="6745">MALLGREVDVAGGRARHLTNADRTLGIDGRRKLAGALASSGEADVDRKSGINRRRQLATTGEEG</sequence>
<proteinExistence type="predicted"/>
<accession>A0A6I8LZW1</accession>
<dbReference type="EMBL" id="CABVGP010000002">
    <property type="protein sequence ID" value="VVJ20856.1"/>
    <property type="molecule type" value="Genomic_DNA"/>
</dbReference>
<evidence type="ECO:0000313" key="3">
    <source>
        <dbReference type="Proteomes" id="UP000399805"/>
    </source>
</evidence>
<dbReference type="AlphaFoldDB" id="A0A6I8LZW1"/>
<name>A0A6I8LZW1_9PSEU</name>
<organism evidence="2 3">
    <name type="scientific">Amycolatopsis camponoti</name>
    <dbReference type="NCBI Taxonomy" id="2606593"/>
    <lineage>
        <taxon>Bacteria</taxon>
        <taxon>Bacillati</taxon>
        <taxon>Actinomycetota</taxon>
        <taxon>Actinomycetes</taxon>
        <taxon>Pseudonocardiales</taxon>
        <taxon>Pseudonocardiaceae</taxon>
        <taxon>Amycolatopsis</taxon>
    </lineage>
</organism>
<protein>
    <submittedName>
        <fullName evidence="2">Uncharacterized protein</fullName>
    </submittedName>
</protein>
<feature type="region of interest" description="Disordered" evidence="1">
    <location>
        <begin position="38"/>
        <end position="64"/>
    </location>
</feature>